<dbReference type="EMBL" id="NUYN01000006">
    <property type="protein sequence ID" value="PFN28451.1"/>
    <property type="molecule type" value="Genomic_DNA"/>
</dbReference>
<dbReference type="Proteomes" id="UP000036243">
    <property type="component" value="Unassembled WGS sequence"/>
</dbReference>
<evidence type="ECO:0000313" key="9">
    <source>
        <dbReference type="Proteomes" id="UP000225182"/>
    </source>
</evidence>
<protein>
    <submittedName>
        <fullName evidence="5">TIGR04197 family type VII secretion effector</fullName>
    </submittedName>
</protein>
<sequence length="96" mass="10833">MGEIKLNKGVFDAKVSDLKSGASDLGKTKFNGMQLHRTNLSKLKKYCEAIEKLSQKVQRYEKLLENDISRVQEIGAKMVEKDAKLGQELKVGIQQH</sequence>
<dbReference type="Proteomes" id="UP000220210">
    <property type="component" value="Unassembled WGS sequence"/>
</dbReference>
<dbReference type="InterPro" id="IPR046318">
    <property type="entry name" value="DUF5344"/>
</dbReference>
<dbReference type="EMBL" id="NTSO01000005">
    <property type="protein sequence ID" value="PFF50270.1"/>
    <property type="molecule type" value="Genomic_DNA"/>
</dbReference>
<evidence type="ECO:0000313" key="4">
    <source>
        <dbReference type="EMBL" id="PFF50270.1"/>
    </source>
</evidence>
<evidence type="ECO:0000256" key="1">
    <source>
        <dbReference type="SAM" id="Coils"/>
    </source>
</evidence>
<name>A0A0J7AF48_BACCE</name>
<reference evidence="2 6" key="1">
    <citation type="submission" date="2015-02" db="EMBL/GenBank/DDBJ databases">
        <title>Evolution of B. cereus sensu lato: Distribution, horizontal transfer and duplication of chromosomal virulence genes.</title>
        <authorList>
            <person name="Boehm M.-E."/>
            <person name="Huptas C."/>
            <person name="Krey V.M."/>
            <person name="Scherer S."/>
        </authorList>
    </citation>
    <scope>NUCLEOTIDE SEQUENCE [LARGE SCALE GENOMIC DNA]</scope>
    <source>
        <strain evidence="2 6">#17</strain>
    </source>
</reference>
<dbReference type="Proteomes" id="UP000225182">
    <property type="component" value="Unassembled WGS sequence"/>
</dbReference>
<gene>
    <name evidence="3" type="ORF">AT268_13120</name>
    <name evidence="4" type="ORF">CN357_12420</name>
    <name evidence="5" type="ORF">COJ50_04220</name>
    <name evidence="2" type="ORF">TQ94_04375</name>
</gene>
<organism evidence="5 9">
    <name type="scientific">Bacillus cereus</name>
    <dbReference type="NCBI Taxonomy" id="1396"/>
    <lineage>
        <taxon>Bacteria</taxon>
        <taxon>Bacillati</taxon>
        <taxon>Bacillota</taxon>
        <taxon>Bacilli</taxon>
        <taxon>Bacillales</taxon>
        <taxon>Bacillaceae</taxon>
        <taxon>Bacillus</taxon>
        <taxon>Bacillus cereus group</taxon>
    </lineage>
</organism>
<dbReference type="NCBIfam" id="TIGR04197">
    <property type="entry name" value="T7SS_SACOL2603"/>
    <property type="match status" value="1"/>
</dbReference>
<feature type="coiled-coil region" evidence="1">
    <location>
        <begin position="43"/>
        <end position="70"/>
    </location>
</feature>
<dbReference type="AlphaFoldDB" id="A0A0J7AF48"/>
<evidence type="ECO:0000313" key="5">
    <source>
        <dbReference type="EMBL" id="PFN28451.1"/>
    </source>
</evidence>
<dbReference type="Pfam" id="PF17279">
    <property type="entry name" value="DUF5344"/>
    <property type="match status" value="1"/>
</dbReference>
<evidence type="ECO:0000313" key="6">
    <source>
        <dbReference type="Proteomes" id="UP000036243"/>
    </source>
</evidence>
<reference evidence="3 7" key="2">
    <citation type="submission" date="2015-12" db="EMBL/GenBank/DDBJ databases">
        <title>Bacillus cereus Group isolate.</title>
        <authorList>
            <person name="Kovac J."/>
        </authorList>
    </citation>
    <scope>NUCLEOTIDE SEQUENCE [LARGE SCALE GENOMIC DNA]</scope>
    <source>
        <strain evidence="3 7">FSL K6-0073</strain>
    </source>
</reference>
<dbReference type="EMBL" id="JYFW01000009">
    <property type="protein sequence ID" value="KMP21097.1"/>
    <property type="molecule type" value="Genomic_DNA"/>
</dbReference>
<dbReference type="InterPro" id="IPR021477">
    <property type="entry name" value="TVIIS_effector_SACOL2603_fam"/>
</dbReference>
<accession>A0A0J7AF48</accession>
<evidence type="ECO:0000313" key="8">
    <source>
        <dbReference type="Proteomes" id="UP000220210"/>
    </source>
</evidence>
<keyword evidence="1" id="KW-0175">Coiled coil</keyword>
<evidence type="ECO:0000313" key="3">
    <source>
        <dbReference type="EMBL" id="KXY27321.1"/>
    </source>
</evidence>
<dbReference type="RefSeq" id="WP_000503889.1">
    <property type="nucleotide sequence ID" value="NZ_BSWH01000001.1"/>
</dbReference>
<comment type="caution">
    <text evidence="5">The sequence shown here is derived from an EMBL/GenBank/DDBJ whole genome shotgun (WGS) entry which is preliminary data.</text>
</comment>
<reference evidence="5 9" key="4">
    <citation type="submission" date="2017-09" db="EMBL/GenBank/DDBJ databases">
        <title>Large-scale bioinformatics analysis of Bacillus genomes uncovers conserved roles of natural products in bacterial physiology.</title>
        <authorList>
            <consortium name="Agbiome Team Llc"/>
            <person name="Bleich R.M."/>
            <person name="Grubbs K.J."/>
            <person name="Santa Maria K.C."/>
            <person name="Allen S.E."/>
            <person name="Farag S."/>
            <person name="Shank E.A."/>
            <person name="Bowers A."/>
        </authorList>
    </citation>
    <scope>NUCLEOTIDE SEQUENCE [LARGE SCALE GENOMIC DNA]</scope>
    <source>
        <strain evidence="5 9">AFS076905</strain>
    </source>
</reference>
<evidence type="ECO:0000313" key="7">
    <source>
        <dbReference type="Proteomes" id="UP000075476"/>
    </source>
</evidence>
<evidence type="ECO:0000313" key="2">
    <source>
        <dbReference type="EMBL" id="KMP21097.1"/>
    </source>
</evidence>
<dbReference type="Proteomes" id="UP000075476">
    <property type="component" value="Unassembled WGS sequence"/>
</dbReference>
<dbReference type="EMBL" id="LOMO01000267">
    <property type="protein sequence ID" value="KXY27321.1"/>
    <property type="molecule type" value="Genomic_DNA"/>
</dbReference>
<proteinExistence type="predicted"/>
<reference evidence="4 8" key="3">
    <citation type="submission" date="2017-09" db="EMBL/GenBank/DDBJ databases">
        <title>Large-scale bioinformatics analysis of Bacillus genomes uncovers conserved roles of natural products in bacterial physiology.</title>
        <authorList>
            <consortium name="Agbiome Team Llc"/>
            <person name="Bleich R.M."/>
            <person name="Kirk G.J."/>
            <person name="Santa Maria K.C."/>
            <person name="Allen S.E."/>
            <person name="Farag S."/>
            <person name="Shank E.A."/>
            <person name="Bowers A."/>
        </authorList>
    </citation>
    <scope>NUCLEOTIDE SEQUENCE [LARGE SCALE GENOMIC DNA]</scope>
    <source>
        <strain evidence="4 8">AFS020204</strain>
    </source>
</reference>